<dbReference type="RefSeq" id="WP_144592247.1">
    <property type="nucleotide sequence ID" value="NZ_VJWX01000447.1"/>
</dbReference>
<evidence type="ECO:0000313" key="1">
    <source>
        <dbReference type="EMBL" id="TVT28533.1"/>
    </source>
</evidence>
<keyword evidence="2" id="KW-1185">Reference proteome</keyword>
<comment type="caution">
    <text evidence="1">The sequence shown here is derived from an EMBL/GenBank/DDBJ whole genome shotgun (WGS) entry which is preliminary data.</text>
</comment>
<organism evidence="1 2">
    <name type="scientific">Amycolatopsis rhizosphaerae</name>
    <dbReference type="NCBI Taxonomy" id="2053003"/>
    <lineage>
        <taxon>Bacteria</taxon>
        <taxon>Bacillati</taxon>
        <taxon>Actinomycetota</taxon>
        <taxon>Actinomycetes</taxon>
        <taxon>Pseudonocardiales</taxon>
        <taxon>Pseudonocardiaceae</taxon>
        <taxon>Amycolatopsis</taxon>
    </lineage>
</organism>
<accession>A0A558AWB3</accession>
<reference evidence="1 2" key="1">
    <citation type="submission" date="2019-07" db="EMBL/GenBank/DDBJ databases">
        <authorList>
            <person name="Duangmal K."/>
            <person name="Teo W.F.A."/>
        </authorList>
    </citation>
    <scope>NUCLEOTIDE SEQUENCE [LARGE SCALE GENOMIC DNA]</scope>
    <source>
        <strain evidence="1 2">TBRC 6029</strain>
    </source>
</reference>
<gene>
    <name evidence="1" type="ORF">FNH05_30170</name>
</gene>
<protein>
    <recommendedName>
        <fullName evidence="3">PE domain-containing protein</fullName>
    </recommendedName>
</protein>
<name>A0A558AWB3_9PSEU</name>
<reference evidence="1 2" key="2">
    <citation type="submission" date="2019-08" db="EMBL/GenBank/DDBJ databases">
        <title>Amycolatopsis acidicola sp. nov., isolated from peat swamp forest soil.</title>
        <authorList>
            <person name="Srisuk N."/>
        </authorList>
    </citation>
    <scope>NUCLEOTIDE SEQUENCE [LARGE SCALE GENOMIC DNA]</scope>
    <source>
        <strain evidence="1 2">TBRC 6029</strain>
    </source>
</reference>
<dbReference type="Gene3D" id="1.10.287.1060">
    <property type="entry name" value="ESAT-6-like"/>
    <property type="match status" value="1"/>
</dbReference>
<dbReference type="AlphaFoldDB" id="A0A558AWB3"/>
<proteinExistence type="predicted"/>
<dbReference type="Proteomes" id="UP000320011">
    <property type="component" value="Unassembled WGS sequence"/>
</dbReference>
<dbReference type="OrthoDB" id="3627045at2"/>
<sequence length="138" mass="15175">MRQPPESGSYVADSLPDMPAVAPIQVGNNGSPGGYKFDPDQVQTVINKWQELLSDFQQDLTNVQTMQMTVQAPGAEFASGDFMAKGYDPSSRTLLEQTQRMITYVQNYIEALQKASGQIQQNEQDAVQAAARQGKDVM</sequence>
<evidence type="ECO:0000313" key="2">
    <source>
        <dbReference type="Proteomes" id="UP000320011"/>
    </source>
</evidence>
<evidence type="ECO:0008006" key="3">
    <source>
        <dbReference type="Google" id="ProtNLM"/>
    </source>
</evidence>
<dbReference type="EMBL" id="VJWX01000447">
    <property type="protein sequence ID" value="TVT28533.1"/>
    <property type="molecule type" value="Genomic_DNA"/>
</dbReference>